<dbReference type="InterPro" id="IPR012336">
    <property type="entry name" value="Thioredoxin-like_fold"/>
</dbReference>
<evidence type="ECO:0000256" key="1">
    <source>
        <dbReference type="SAM" id="MobiDB-lite"/>
    </source>
</evidence>
<dbReference type="InterPro" id="IPR036249">
    <property type="entry name" value="Thioredoxin-like_sf"/>
</dbReference>
<feature type="domain" description="Thioredoxin-like fold" evidence="2">
    <location>
        <begin position="76"/>
        <end position="221"/>
    </location>
</feature>
<protein>
    <submittedName>
        <fullName evidence="3">Protein-disulfide isomerase</fullName>
    </submittedName>
</protein>
<dbReference type="AlphaFoldDB" id="A0A3D9LFJ2"/>
<sequence length="247" mass="25574">MRTKPAESTDTTASSPTASPRPARLGATLALATATVVALTGCADAIRNAEHGGSSGPVGSSTSAPEQTAGTEASGVQIFEDFACPHCAAFHEQNGGLIHGLAAGGELEADYRIVDFLGQGDPESWSTRAANAYYCLEGSLESGTGSENEAAGNKLHAFQSWLFEQATTQPEDATLVAQADEIGGDAASVEQCVTEDGGAPQITAAMSDFSDFRLRGVPSVYSTADSTLYNPEQHGDLKTWLTDRPGQ</sequence>
<dbReference type="EMBL" id="QREH01000001">
    <property type="protein sequence ID" value="REE05148.1"/>
    <property type="molecule type" value="Genomic_DNA"/>
</dbReference>
<dbReference type="RefSeq" id="WP_170144627.1">
    <property type="nucleotide sequence ID" value="NZ_QREH01000001.1"/>
</dbReference>
<proteinExistence type="predicted"/>
<dbReference type="Proteomes" id="UP000256727">
    <property type="component" value="Unassembled WGS sequence"/>
</dbReference>
<comment type="caution">
    <text evidence="3">The sequence shown here is derived from an EMBL/GenBank/DDBJ whole genome shotgun (WGS) entry which is preliminary data.</text>
</comment>
<gene>
    <name evidence="3" type="ORF">C8E99_3017</name>
</gene>
<feature type="region of interest" description="Disordered" evidence="1">
    <location>
        <begin position="1"/>
        <end position="24"/>
    </location>
</feature>
<keyword evidence="4" id="KW-1185">Reference proteome</keyword>
<keyword evidence="3" id="KW-0413">Isomerase</keyword>
<evidence type="ECO:0000313" key="4">
    <source>
        <dbReference type="Proteomes" id="UP000256727"/>
    </source>
</evidence>
<feature type="compositionally biased region" description="Low complexity" evidence="1">
    <location>
        <begin position="8"/>
        <end position="24"/>
    </location>
</feature>
<dbReference type="GO" id="GO:0016853">
    <property type="term" value="F:isomerase activity"/>
    <property type="evidence" value="ECO:0007669"/>
    <property type="project" value="UniProtKB-KW"/>
</dbReference>
<evidence type="ECO:0000259" key="2">
    <source>
        <dbReference type="Pfam" id="PF13462"/>
    </source>
</evidence>
<feature type="region of interest" description="Disordered" evidence="1">
    <location>
        <begin position="50"/>
        <end position="72"/>
    </location>
</feature>
<organism evidence="3 4">
    <name type="scientific">Citricoccus muralis</name>
    <dbReference type="NCBI Taxonomy" id="169134"/>
    <lineage>
        <taxon>Bacteria</taxon>
        <taxon>Bacillati</taxon>
        <taxon>Actinomycetota</taxon>
        <taxon>Actinomycetes</taxon>
        <taxon>Micrococcales</taxon>
        <taxon>Micrococcaceae</taxon>
        <taxon>Citricoccus</taxon>
    </lineage>
</organism>
<name>A0A3D9LFJ2_9MICC</name>
<dbReference type="SUPFAM" id="SSF52833">
    <property type="entry name" value="Thioredoxin-like"/>
    <property type="match status" value="1"/>
</dbReference>
<accession>A0A3D9LFJ2</accession>
<dbReference type="CDD" id="cd02972">
    <property type="entry name" value="DsbA_family"/>
    <property type="match status" value="1"/>
</dbReference>
<reference evidence="3 4" key="1">
    <citation type="submission" date="2018-07" db="EMBL/GenBank/DDBJ databases">
        <title>Sequencing the genomes of 1000 actinobacteria strains.</title>
        <authorList>
            <person name="Klenk H.-P."/>
        </authorList>
    </citation>
    <scope>NUCLEOTIDE SEQUENCE [LARGE SCALE GENOMIC DNA]</scope>
    <source>
        <strain evidence="3 4">DSM 14442</strain>
    </source>
</reference>
<dbReference type="Gene3D" id="3.40.30.10">
    <property type="entry name" value="Glutaredoxin"/>
    <property type="match status" value="1"/>
</dbReference>
<dbReference type="Pfam" id="PF13462">
    <property type="entry name" value="Thioredoxin_4"/>
    <property type="match status" value="1"/>
</dbReference>
<evidence type="ECO:0000313" key="3">
    <source>
        <dbReference type="EMBL" id="REE05148.1"/>
    </source>
</evidence>